<dbReference type="SMART" id="SM00028">
    <property type="entry name" value="TPR"/>
    <property type="match status" value="5"/>
</dbReference>
<dbReference type="PANTHER" id="PTHR44998">
    <property type="match status" value="1"/>
</dbReference>
<dbReference type="Pfam" id="PF02810">
    <property type="entry name" value="SEC-C"/>
    <property type="match status" value="1"/>
</dbReference>
<feature type="repeat" description="TPR" evidence="1">
    <location>
        <begin position="207"/>
        <end position="240"/>
    </location>
</feature>
<dbReference type="SUPFAM" id="SSF48452">
    <property type="entry name" value="TPR-like"/>
    <property type="match status" value="1"/>
</dbReference>
<sequence length="707" mass="77880">MKVGRNDPCPCGSGKKYKSCHALVEQRRPPPAPVDDLTRRRLYEAFAAYQRGQLSEAETISRAILNKAPSQPDAHHILGLIAMQQGHLGDALGLIDHAISLGENDSMHSNRGIVLQALGRHEDALQAFNASIALRPASAPLLCNLGASLLKLGRFDEAEPALRAAVAADPRFAEAHSGLGALMWARGRPSVALEHYNDSLSIESRQPEIWDRVGVILNAVNRTDEAREAFTRAYQLDPSPVRRLRKTLLISHVFESLDDMWAQRRRFEAGLDELIEAGGLVESSSGHLFCAALFNLAYQGDNVLPVLRKAAAMYSALCPSLQFRALHVDRPRDAARPVRLGFYSAYVHDHPVAHCYAGLVKALAEDPGFEVLLISDQALPQGGGRKPYEGFAGRFVRVSGSHEDVRRQIAGLELDVLAYQDIGMDDISYFMGFARLARTQIAMGGHPVTTGLPEMDIVLSSSLGEPPDAQAHYSERLVALDPGLAKFERPTLPERFKDRGALGLPEQGNLYVCPMMLHKIHPDFDVAVAEILRRDQHGHAIFFEHPNAGWERDLRARLVHRLGDRLSERLHFLPFLRDREDFAAVNYHASVVLDPFHFGIGSTVCTTVAVGTPVVTWPSGFLRGRVGLAFATLLEVPECIAVDAEDFVSRALRIAGDEALRAELHRRILAHGDRLFEGSLFPEAGQAFFHSLLPALLDEPLRPSSND</sequence>
<dbReference type="EMBL" id="SNXS01000003">
    <property type="protein sequence ID" value="TDP71385.1"/>
    <property type="molecule type" value="Genomic_DNA"/>
</dbReference>
<dbReference type="PANTHER" id="PTHR44998:SF1">
    <property type="entry name" value="UDP-N-ACETYLGLUCOSAMINE--PEPTIDE N-ACETYLGLUCOSAMINYLTRANSFERASE 110 KDA SUBUNIT"/>
    <property type="match status" value="1"/>
</dbReference>
<dbReference type="Gene3D" id="3.10.450.50">
    <property type="match status" value="1"/>
</dbReference>
<keyword evidence="2" id="KW-0808">Transferase</keyword>
<dbReference type="InterPro" id="IPR004027">
    <property type="entry name" value="SEC_C_motif"/>
</dbReference>
<dbReference type="Pfam" id="PF13181">
    <property type="entry name" value="TPR_8"/>
    <property type="match status" value="1"/>
</dbReference>
<dbReference type="SUPFAM" id="SSF103642">
    <property type="entry name" value="Sec-C motif"/>
    <property type="match status" value="1"/>
</dbReference>
<feature type="repeat" description="TPR" evidence="1">
    <location>
        <begin position="139"/>
        <end position="172"/>
    </location>
</feature>
<dbReference type="AlphaFoldDB" id="A0A4R6QN32"/>
<dbReference type="Pfam" id="PF13432">
    <property type="entry name" value="TPR_16"/>
    <property type="match status" value="1"/>
</dbReference>
<evidence type="ECO:0000256" key="1">
    <source>
        <dbReference type="PROSITE-ProRule" id="PRU00339"/>
    </source>
</evidence>
<dbReference type="Proteomes" id="UP000295361">
    <property type="component" value="Unassembled WGS sequence"/>
</dbReference>
<dbReference type="Pfam" id="PF07721">
    <property type="entry name" value="TPR_4"/>
    <property type="match status" value="1"/>
</dbReference>
<protein>
    <submittedName>
        <fullName evidence="2">Putative O-linked N-acetylglucosamine transferase (SPINDLY family)</fullName>
    </submittedName>
</protein>
<gene>
    <name evidence="2" type="ORF">DES47_103366</name>
</gene>
<dbReference type="PROSITE" id="PS50005">
    <property type="entry name" value="TPR"/>
    <property type="match status" value="3"/>
</dbReference>
<name>A0A4R6QN32_9BURK</name>
<dbReference type="GO" id="GO:0016757">
    <property type="term" value="F:glycosyltransferase activity"/>
    <property type="evidence" value="ECO:0007669"/>
    <property type="project" value="TreeGrafter"/>
</dbReference>
<accession>A0A4R6QN32</accession>
<keyword evidence="3" id="KW-1185">Reference proteome</keyword>
<dbReference type="SUPFAM" id="SSF53756">
    <property type="entry name" value="UDP-Glycosyltransferase/glycogen phosphorylase"/>
    <property type="match status" value="1"/>
</dbReference>
<dbReference type="InterPro" id="IPR019734">
    <property type="entry name" value="TPR_rpt"/>
</dbReference>
<dbReference type="GO" id="GO:0006493">
    <property type="term" value="P:protein O-linked glycosylation"/>
    <property type="evidence" value="ECO:0007669"/>
    <property type="project" value="TreeGrafter"/>
</dbReference>
<organism evidence="2 3">
    <name type="scientific">Roseateles toxinivorans</name>
    <dbReference type="NCBI Taxonomy" id="270368"/>
    <lineage>
        <taxon>Bacteria</taxon>
        <taxon>Pseudomonadati</taxon>
        <taxon>Pseudomonadota</taxon>
        <taxon>Betaproteobacteria</taxon>
        <taxon>Burkholderiales</taxon>
        <taxon>Sphaerotilaceae</taxon>
        <taxon>Roseateles</taxon>
    </lineage>
</organism>
<feature type="repeat" description="TPR" evidence="1">
    <location>
        <begin position="105"/>
        <end position="138"/>
    </location>
</feature>
<dbReference type="RefSeq" id="WP_208114989.1">
    <property type="nucleotide sequence ID" value="NZ_SNXS01000003.1"/>
</dbReference>
<dbReference type="GO" id="GO:0042802">
    <property type="term" value="F:identical protein binding"/>
    <property type="evidence" value="ECO:0007669"/>
    <property type="project" value="InterPro"/>
</dbReference>
<dbReference type="Gene3D" id="3.40.50.2000">
    <property type="entry name" value="Glycogen Phosphorylase B"/>
    <property type="match status" value="1"/>
</dbReference>
<comment type="caution">
    <text evidence="2">The sequence shown here is derived from an EMBL/GenBank/DDBJ whole genome shotgun (WGS) entry which is preliminary data.</text>
</comment>
<keyword evidence="1" id="KW-0802">TPR repeat</keyword>
<dbReference type="InterPro" id="IPR011717">
    <property type="entry name" value="TPR-4"/>
</dbReference>
<evidence type="ECO:0000313" key="2">
    <source>
        <dbReference type="EMBL" id="TDP71385.1"/>
    </source>
</evidence>
<evidence type="ECO:0000313" key="3">
    <source>
        <dbReference type="Proteomes" id="UP000295361"/>
    </source>
</evidence>
<dbReference type="InParanoid" id="A0A4R6QN32"/>
<proteinExistence type="predicted"/>
<dbReference type="InterPro" id="IPR011990">
    <property type="entry name" value="TPR-like_helical_dom_sf"/>
</dbReference>
<dbReference type="Gene3D" id="1.25.40.10">
    <property type="entry name" value="Tetratricopeptide repeat domain"/>
    <property type="match status" value="2"/>
</dbReference>
<dbReference type="Gene3D" id="3.40.50.11380">
    <property type="match status" value="1"/>
</dbReference>
<reference evidence="2 3" key="1">
    <citation type="submission" date="2019-03" db="EMBL/GenBank/DDBJ databases">
        <title>Genomic Encyclopedia of Type Strains, Phase IV (KMG-IV): sequencing the most valuable type-strain genomes for metagenomic binning, comparative biology and taxonomic classification.</title>
        <authorList>
            <person name="Goeker M."/>
        </authorList>
    </citation>
    <scope>NUCLEOTIDE SEQUENCE [LARGE SCALE GENOMIC DNA]</scope>
    <source>
        <strain evidence="2 3">DSM 16998</strain>
    </source>
</reference>